<dbReference type="GO" id="GO:0016020">
    <property type="term" value="C:membrane"/>
    <property type="evidence" value="ECO:0007669"/>
    <property type="project" value="UniProtKB-SubCell"/>
</dbReference>
<feature type="transmembrane region" description="Helical" evidence="5">
    <location>
        <begin position="174"/>
        <end position="196"/>
    </location>
</feature>
<proteinExistence type="predicted"/>
<feature type="transmembrane region" description="Helical" evidence="5">
    <location>
        <begin position="252"/>
        <end position="272"/>
    </location>
</feature>
<feature type="transmembrane region" description="Helical" evidence="5">
    <location>
        <begin position="101"/>
        <end position="123"/>
    </location>
</feature>
<evidence type="ECO:0000256" key="1">
    <source>
        <dbReference type="ARBA" id="ARBA00004141"/>
    </source>
</evidence>
<organism evidence="7 8">
    <name type="scientific">Amphiplicatus metriothermophilus</name>
    <dbReference type="NCBI Taxonomy" id="1519374"/>
    <lineage>
        <taxon>Bacteria</taxon>
        <taxon>Pseudomonadati</taxon>
        <taxon>Pseudomonadota</taxon>
        <taxon>Alphaproteobacteria</taxon>
        <taxon>Parvularculales</taxon>
        <taxon>Parvularculaceae</taxon>
        <taxon>Amphiplicatus</taxon>
    </lineage>
</organism>
<dbReference type="EMBL" id="FZQA01000001">
    <property type="protein sequence ID" value="SNT67889.1"/>
    <property type="molecule type" value="Genomic_DNA"/>
</dbReference>
<sequence length="426" mass="42753">MSAPAPDVPPPGAHARAIDAAYAVLFAAAPLLAVFAHRGFAPLMLVAGVLAATRGELWRLGRNRIIRRPDLRDPLTAGALAVLALSGWIAASGLWSPQPAAGKLALNVAGAAFACGAAVWAASGGPRPRLAALYAGAVILGAALLFIESRTGGLLRALAPPADLSPERHKDITALGRGLTALAPAVFPAAALVHLYAKGRMRAPALAPVALVALALAAALGLTIAANVAALAAGALAAALALAAPRRVLGGLFWLALGLLAAAPLLAAALPAEALATGAFGELPLSWLQRLFIWRAAGGLALDCLPWGCGADFARAYSAAGATVSLPGAEGPVPLLPIHPHSVFLQIWLELGLPGAALFGVVLIAGFALLARADPAPPLAAALAGAAAAVLVSAAIEASLWQVWRLAAVGFAGIGVMLTKCIHDRR</sequence>
<evidence type="ECO:0000313" key="8">
    <source>
        <dbReference type="Proteomes" id="UP000198346"/>
    </source>
</evidence>
<feature type="transmembrane region" description="Helical" evidence="5">
    <location>
        <begin position="203"/>
        <end position="222"/>
    </location>
</feature>
<dbReference type="Pfam" id="PF04932">
    <property type="entry name" value="Wzy_C"/>
    <property type="match status" value="1"/>
</dbReference>
<dbReference type="GO" id="GO:0016874">
    <property type="term" value="F:ligase activity"/>
    <property type="evidence" value="ECO:0007669"/>
    <property type="project" value="UniProtKB-KW"/>
</dbReference>
<dbReference type="AlphaFoldDB" id="A0A239PKQ8"/>
<feature type="transmembrane region" description="Helical" evidence="5">
    <location>
        <begin position="20"/>
        <end position="53"/>
    </location>
</feature>
<evidence type="ECO:0000256" key="2">
    <source>
        <dbReference type="ARBA" id="ARBA00022692"/>
    </source>
</evidence>
<feature type="transmembrane region" description="Helical" evidence="5">
    <location>
        <begin position="74"/>
        <end position="95"/>
    </location>
</feature>
<protein>
    <submittedName>
        <fullName evidence="7">O-antigen ligase</fullName>
    </submittedName>
</protein>
<keyword evidence="2 5" id="KW-0812">Transmembrane</keyword>
<feature type="transmembrane region" description="Helical" evidence="5">
    <location>
        <begin position="228"/>
        <end position="245"/>
    </location>
</feature>
<feature type="transmembrane region" description="Helical" evidence="5">
    <location>
        <begin position="378"/>
        <end position="396"/>
    </location>
</feature>
<evidence type="ECO:0000256" key="4">
    <source>
        <dbReference type="ARBA" id="ARBA00023136"/>
    </source>
</evidence>
<feature type="transmembrane region" description="Helical" evidence="5">
    <location>
        <begin position="402"/>
        <end position="422"/>
    </location>
</feature>
<reference evidence="7 8" key="1">
    <citation type="submission" date="2017-07" db="EMBL/GenBank/DDBJ databases">
        <authorList>
            <person name="Sun Z.S."/>
            <person name="Albrecht U."/>
            <person name="Echele G."/>
            <person name="Lee C.C."/>
        </authorList>
    </citation>
    <scope>NUCLEOTIDE SEQUENCE [LARGE SCALE GENOMIC DNA]</scope>
    <source>
        <strain evidence="7 8">CGMCC 1.12710</strain>
    </source>
</reference>
<gene>
    <name evidence="7" type="ORF">SAMN06297382_0382</name>
</gene>
<evidence type="ECO:0000256" key="5">
    <source>
        <dbReference type="SAM" id="Phobius"/>
    </source>
</evidence>
<feature type="transmembrane region" description="Helical" evidence="5">
    <location>
        <begin position="130"/>
        <end position="147"/>
    </location>
</feature>
<name>A0A239PKQ8_9PROT</name>
<evidence type="ECO:0000256" key="3">
    <source>
        <dbReference type="ARBA" id="ARBA00022989"/>
    </source>
</evidence>
<keyword evidence="8" id="KW-1185">Reference proteome</keyword>
<keyword evidence="3 5" id="KW-1133">Transmembrane helix</keyword>
<keyword evidence="4 5" id="KW-0472">Membrane</keyword>
<evidence type="ECO:0000313" key="7">
    <source>
        <dbReference type="EMBL" id="SNT67889.1"/>
    </source>
</evidence>
<keyword evidence="7" id="KW-0436">Ligase</keyword>
<dbReference type="Proteomes" id="UP000198346">
    <property type="component" value="Unassembled WGS sequence"/>
</dbReference>
<comment type="subcellular location">
    <subcellularLocation>
        <location evidence="1">Membrane</location>
        <topology evidence="1">Multi-pass membrane protein</topology>
    </subcellularLocation>
</comment>
<accession>A0A239PKQ8</accession>
<dbReference type="RefSeq" id="WP_089410888.1">
    <property type="nucleotide sequence ID" value="NZ_FZQA01000001.1"/>
</dbReference>
<dbReference type="OrthoDB" id="8050531at2"/>
<feature type="transmembrane region" description="Helical" evidence="5">
    <location>
        <begin position="351"/>
        <end position="371"/>
    </location>
</feature>
<evidence type="ECO:0000259" key="6">
    <source>
        <dbReference type="Pfam" id="PF04932"/>
    </source>
</evidence>
<dbReference type="InterPro" id="IPR007016">
    <property type="entry name" value="O-antigen_ligase-rel_domated"/>
</dbReference>
<feature type="domain" description="O-antigen ligase-related" evidence="6">
    <location>
        <begin position="210"/>
        <end position="359"/>
    </location>
</feature>